<dbReference type="Proteomes" id="UP000178797">
    <property type="component" value="Unassembled WGS sequence"/>
</dbReference>
<organism evidence="1 2">
    <name type="scientific">Candidatus Schekmanbacteria bacterium RBG_16_38_10</name>
    <dbReference type="NCBI Taxonomy" id="1817879"/>
    <lineage>
        <taxon>Bacteria</taxon>
        <taxon>Candidatus Schekmaniibacteriota</taxon>
    </lineage>
</organism>
<accession>A0A1F7RY44</accession>
<dbReference type="EMBL" id="MGDE01000087">
    <property type="protein sequence ID" value="OGL46469.1"/>
    <property type="molecule type" value="Genomic_DNA"/>
</dbReference>
<comment type="caution">
    <text evidence="1">The sequence shown here is derived from an EMBL/GenBank/DDBJ whole genome shotgun (WGS) entry which is preliminary data.</text>
</comment>
<sequence>MIRRDLSGNILDFRDDANGGWIIRDRQIINQARIDELAKIEEDKRKASTAEVNAIQASPEAVEQRLGNPSVSSAKIDALEKRINSQDAKLDAILLALKNVK</sequence>
<proteinExistence type="predicted"/>
<evidence type="ECO:0000313" key="1">
    <source>
        <dbReference type="EMBL" id="OGL46469.1"/>
    </source>
</evidence>
<dbReference type="AlphaFoldDB" id="A0A1F7RY44"/>
<evidence type="ECO:0000313" key="2">
    <source>
        <dbReference type="Proteomes" id="UP000178797"/>
    </source>
</evidence>
<name>A0A1F7RY44_9BACT</name>
<protein>
    <submittedName>
        <fullName evidence="1">Uncharacterized protein</fullName>
    </submittedName>
</protein>
<reference evidence="1 2" key="1">
    <citation type="journal article" date="2016" name="Nat. Commun.">
        <title>Thousands of microbial genomes shed light on interconnected biogeochemical processes in an aquifer system.</title>
        <authorList>
            <person name="Anantharaman K."/>
            <person name="Brown C.T."/>
            <person name="Hug L.A."/>
            <person name="Sharon I."/>
            <person name="Castelle C.J."/>
            <person name="Probst A.J."/>
            <person name="Thomas B.C."/>
            <person name="Singh A."/>
            <person name="Wilkins M.J."/>
            <person name="Karaoz U."/>
            <person name="Brodie E.L."/>
            <person name="Williams K.H."/>
            <person name="Hubbard S.S."/>
            <person name="Banfield J.F."/>
        </authorList>
    </citation>
    <scope>NUCLEOTIDE SEQUENCE [LARGE SCALE GENOMIC DNA]</scope>
</reference>
<gene>
    <name evidence="1" type="ORF">A2W05_07130</name>
</gene>